<evidence type="ECO:0000313" key="3">
    <source>
        <dbReference type="Proteomes" id="UP001177023"/>
    </source>
</evidence>
<proteinExistence type="predicted"/>
<comment type="caution">
    <text evidence="2">The sequence shown here is derived from an EMBL/GenBank/DDBJ whole genome shotgun (WGS) entry which is preliminary data.</text>
</comment>
<organism evidence="2 3">
    <name type="scientific">Mesorhabditis spiculigera</name>
    <dbReference type="NCBI Taxonomy" id="96644"/>
    <lineage>
        <taxon>Eukaryota</taxon>
        <taxon>Metazoa</taxon>
        <taxon>Ecdysozoa</taxon>
        <taxon>Nematoda</taxon>
        <taxon>Chromadorea</taxon>
        <taxon>Rhabditida</taxon>
        <taxon>Rhabditina</taxon>
        <taxon>Rhabditomorpha</taxon>
        <taxon>Rhabditoidea</taxon>
        <taxon>Rhabditidae</taxon>
        <taxon>Mesorhabditinae</taxon>
        <taxon>Mesorhabditis</taxon>
    </lineage>
</organism>
<evidence type="ECO:0000313" key="2">
    <source>
        <dbReference type="EMBL" id="CAJ0571070.1"/>
    </source>
</evidence>
<feature type="non-terminal residue" evidence="2">
    <location>
        <position position="98"/>
    </location>
</feature>
<name>A0AA36CMG7_9BILA</name>
<evidence type="ECO:0000259" key="1">
    <source>
        <dbReference type="Pfam" id="PF10088"/>
    </source>
</evidence>
<sequence>MMLMRLCPQRQIRPRYLVHDTHLFDCVDGRQVISALRLGSEISRELDFQYIVTIMKTMRLKSIVPPDLKSTHVWAAVLKYEGRVVTIQSPFDSCELLR</sequence>
<accession>A0AA36CMG7</accession>
<dbReference type="AlphaFoldDB" id="A0AA36CMG7"/>
<protein>
    <recommendedName>
        <fullName evidence="1">DUF2326 domain-containing protein</fullName>
    </recommendedName>
</protein>
<keyword evidence="3" id="KW-1185">Reference proteome</keyword>
<gene>
    <name evidence="2" type="ORF">MSPICULIGERA_LOCUS9495</name>
</gene>
<dbReference type="EMBL" id="CATQJA010002532">
    <property type="protein sequence ID" value="CAJ0571070.1"/>
    <property type="molecule type" value="Genomic_DNA"/>
</dbReference>
<feature type="domain" description="DUF2326" evidence="1">
    <location>
        <begin position="1"/>
        <end position="59"/>
    </location>
</feature>
<dbReference type="Pfam" id="PF10088">
    <property type="entry name" value="DUF2326"/>
    <property type="match status" value="1"/>
</dbReference>
<reference evidence="2" key="1">
    <citation type="submission" date="2023-06" db="EMBL/GenBank/DDBJ databases">
        <authorList>
            <person name="Delattre M."/>
        </authorList>
    </citation>
    <scope>NUCLEOTIDE SEQUENCE</scope>
    <source>
        <strain evidence="2">AF72</strain>
    </source>
</reference>
<dbReference type="InterPro" id="IPR018760">
    <property type="entry name" value="DUF2326"/>
</dbReference>
<dbReference type="Proteomes" id="UP001177023">
    <property type="component" value="Unassembled WGS sequence"/>
</dbReference>